<proteinExistence type="predicted"/>
<gene>
    <name evidence="2" type="ORF">E2C01_084528</name>
</gene>
<keyword evidence="3" id="KW-1185">Reference proteome</keyword>
<protein>
    <submittedName>
        <fullName evidence="2">Uncharacterized protein</fullName>
    </submittedName>
</protein>
<accession>A0A5B7JAZ9</accession>
<evidence type="ECO:0000313" key="3">
    <source>
        <dbReference type="Proteomes" id="UP000324222"/>
    </source>
</evidence>
<feature type="compositionally biased region" description="Low complexity" evidence="1">
    <location>
        <begin position="153"/>
        <end position="162"/>
    </location>
</feature>
<dbReference type="EMBL" id="VSRR010081480">
    <property type="protein sequence ID" value="MPC89574.1"/>
    <property type="molecule type" value="Genomic_DNA"/>
</dbReference>
<sequence length="252" mass="26685">MLFGMFKVRATESEAAADAVHAPAQQQQQQQQQAQQAQQQQDKQESSLQANSSTESEHSMVSGESGEASPGIGAPATLWGADTPRRQRALSVDVPTEAPFDTPRRRSAPEVVVTHVAPQEDDAHTQASQGVESREGSPTQAYPHTPSPSSPGRLSPTTTLVPTSPPRSPRRLSRPLSRIAHGSLAFRKGSTGGAAQQQDSVTLTEITAPLEDSRSVLDCGLPSPTPAALHPLTPSPLTARHTPPHAALFTVQ</sequence>
<name>A0A5B7JAZ9_PORTR</name>
<organism evidence="2 3">
    <name type="scientific">Portunus trituberculatus</name>
    <name type="common">Swimming crab</name>
    <name type="synonym">Neptunus trituberculatus</name>
    <dbReference type="NCBI Taxonomy" id="210409"/>
    <lineage>
        <taxon>Eukaryota</taxon>
        <taxon>Metazoa</taxon>
        <taxon>Ecdysozoa</taxon>
        <taxon>Arthropoda</taxon>
        <taxon>Crustacea</taxon>
        <taxon>Multicrustacea</taxon>
        <taxon>Malacostraca</taxon>
        <taxon>Eumalacostraca</taxon>
        <taxon>Eucarida</taxon>
        <taxon>Decapoda</taxon>
        <taxon>Pleocyemata</taxon>
        <taxon>Brachyura</taxon>
        <taxon>Eubrachyura</taxon>
        <taxon>Portunoidea</taxon>
        <taxon>Portunidae</taxon>
        <taxon>Portuninae</taxon>
        <taxon>Portunus</taxon>
    </lineage>
</organism>
<comment type="caution">
    <text evidence="2">The sequence shown here is derived from an EMBL/GenBank/DDBJ whole genome shotgun (WGS) entry which is preliminary data.</text>
</comment>
<evidence type="ECO:0000313" key="2">
    <source>
        <dbReference type="EMBL" id="MPC89574.1"/>
    </source>
</evidence>
<dbReference type="AlphaFoldDB" id="A0A5B7JAZ9"/>
<feature type="region of interest" description="Disordered" evidence="1">
    <location>
        <begin position="12"/>
        <end position="178"/>
    </location>
</feature>
<feature type="compositionally biased region" description="Low complexity" evidence="1">
    <location>
        <begin position="24"/>
        <end position="41"/>
    </location>
</feature>
<reference evidence="2 3" key="1">
    <citation type="submission" date="2019-05" db="EMBL/GenBank/DDBJ databases">
        <title>Another draft genome of Portunus trituberculatus and its Hox gene families provides insights of decapod evolution.</title>
        <authorList>
            <person name="Jeong J.-H."/>
            <person name="Song I."/>
            <person name="Kim S."/>
            <person name="Choi T."/>
            <person name="Kim D."/>
            <person name="Ryu S."/>
            <person name="Kim W."/>
        </authorList>
    </citation>
    <scope>NUCLEOTIDE SEQUENCE [LARGE SCALE GENOMIC DNA]</scope>
    <source>
        <tissue evidence="2">Muscle</tissue>
    </source>
</reference>
<dbReference type="Proteomes" id="UP000324222">
    <property type="component" value="Unassembled WGS sequence"/>
</dbReference>
<feature type="compositionally biased region" description="Polar residues" evidence="1">
    <location>
        <begin position="125"/>
        <end position="142"/>
    </location>
</feature>
<evidence type="ECO:0000256" key="1">
    <source>
        <dbReference type="SAM" id="MobiDB-lite"/>
    </source>
</evidence>
<dbReference type="OrthoDB" id="6374018at2759"/>